<name>A0AAV3AN27_PYXAD</name>
<keyword evidence="3" id="KW-1185">Reference proteome</keyword>
<reference evidence="2" key="1">
    <citation type="thesis" date="2020" institute="ProQuest LLC" country="789 East Eisenhower Parkway, Ann Arbor, MI, USA">
        <title>Comparative Genomics and Chromosome Evolution.</title>
        <authorList>
            <person name="Mudd A.B."/>
        </authorList>
    </citation>
    <scope>NUCLEOTIDE SEQUENCE</scope>
    <source>
        <strain evidence="2">1538</strain>
        <tissue evidence="2">Blood</tissue>
    </source>
</reference>
<accession>A0AAV3AN27</accession>
<keyword evidence="1" id="KW-0472">Membrane</keyword>
<evidence type="ECO:0000313" key="2">
    <source>
        <dbReference type="EMBL" id="DBA25851.1"/>
    </source>
</evidence>
<dbReference type="EMBL" id="DYDO01000004">
    <property type="protein sequence ID" value="DBA25851.1"/>
    <property type="molecule type" value="Genomic_DNA"/>
</dbReference>
<proteinExistence type="predicted"/>
<comment type="caution">
    <text evidence="2">The sequence shown here is derived from an EMBL/GenBank/DDBJ whole genome shotgun (WGS) entry which is preliminary data.</text>
</comment>
<evidence type="ECO:0000313" key="3">
    <source>
        <dbReference type="Proteomes" id="UP001181693"/>
    </source>
</evidence>
<feature type="transmembrane region" description="Helical" evidence="1">
    <location>
        <begin position="21"/>
        <end position="39"/>
    </location>
</feature>
<gene>
    <name evidence="2" type="ORF">GDO54_010195</name>
</gene>
<evidence type="ECO:0000256" key="1">
    <source>
        <dbReference type="SAM" id="Phobius"/>
    </source>
</evidence>
<keyword evidence="1" id="KW-0812">Transmembrane</keyword>
<dbReference type="AlphaFoldDB" id="A0AAV3AN27"/>
<dbReference type="Proteomes" id="UP001181693">
    <property type="component" value="Unassembled WGS sequence"/>
</dbReference>
<organism evidence="2 3">
    <name type="scientific">Pyxicephalus adspersus</name>
    <name type="common">African bullfrog</name>
    <dbReference type="NCBI Taxonomy" id="30357"/>
    <lineage>
        <taxon>Eukaryota</taxon>
        <taxon>Metazoa</taxon>
        <taxon>Chordata</taxon>
        <taxon>Craniata</taxon>
        <taxon>Vertebrata</taxon>
        <taxon>Euteleostomi</taxon>
        <taxon>Amphibia</taxon>
        <taxon>Batrachia</taxon>
        <taxon>Anura</taxon>
        <taxon>Neobatrachia</taxon>
        <taxon>Ranoidea</taxon>
        <taxon>Pyxicephalidae</taxon>
        <taxon>Pyxicephalinae</taxon>
        <taxon>Pyxicephalus</taxon>
    </lineage>
</organism>
<sequence length="108" mass="12648">MDQIWKEYRNNTMKSKTIQTFVIGLYFFSLEFTFLIVLLPCLNRCSILLNDMLTIIQPYRFISVLIRSHLQTCSQLGTYSYACVSAVFTGVTYYKHPEKCLKNGSFFM</sequence>
<keyword evidence="1" id="KW-1133">Transmembrane helix</keyword>
<protein>
    <submittedName>
        <fullName evidence="2">Uncharacterized protein</fullName>
    </submittedName>
</protein>